<gene>
    <name evidence="5" type="ORF">EP51_36640</name>
</gene>
<evidence type="ECO:0000256" key="2">
    <source>
        <dbReference type="ARBA" id="ARBA00023163"/>
    </source>
</evidence>
<proteinExistence type="predicted"/>
<evidence type="ECO:0000259" key="4">
    <source>
        <dbReference type="Pfam" id="PF13490"/>
    </source>
</evidence>
<evidence type="ECO:0000256" key="3">
    <source>
        <dbReference type="SAM" id="Phobius"/>
    </source>
</evidence>
<dbReference type="Pfam" id="PF13490">
    <property type="entry name" value="zf-HC2"/>
    <property type="match status" value="1"/>
</dbReference>
<accession>A0A076EUX0</accession>
<keyword evidence="3" id="KW-0472">Membrane</keyword>
<dbReference type="InterPro" id="IPR041916">
    <property type="entry name" value="Anti_sigma_zinc_sf"/>
</dbReference>
<keyword evidence="3" id="KW-0812">Transmembrane</keyword>
<dbReference type="Gene3D" id="1.10.10.1320">
    <property type="entry name" value="Anti-sigma factor, zinc-finger domain"/>
    <property type="match status" value="1"/>
</dbReference>
<dbReference type="RefSeq" id="WP_128641916.1">
    <property type="nucleotide sequence ID" value="NZ_CP008947.1"/>
</dbReference>
<sequence>MTFDDFESHEDPYVRWDAAYVLGAMSPSDRREYEAHLAHCARCSQAVSELAGMPGLLALITPEEAFGTLSGTDASEDEETPAPRVLTQLVGTVQRRRRYRRAATALAAAAAVVAVAVPVGVLVTQDRTPSAPVTAMPVPNPANTTEAVFTPVVPTTITASASIASTSWGTVIFVECSYEDTWPGDGRYGADTEGYALTVTDRSGVVTTLATWTGEAGRTVRPTATTSLPVDAIASIDVRSDDDHQVLLTTAL</sequence>
<feature type="domain" description="Putative zinc-finger" evidence="4">
    <location>
        <begin position="19"/>
        <end position="43"/>
    </location>
</feature>
<protein>
    <submittedName>
        <fullName evidence="5">RNA polymerase subunit sigma</fullName>
    </submittedName>
</protein>
<evidence type="ECO:0000313" key="6">
    <source>
        <dbReference type="Proteomes" id="UP000028488"/>
    </source>
</evidence>
<name>A0A076EUX0_RHOOP</name>
<dbReference type="AlphaFoldDB" id="A0A076EUX0"/>
<dbReference type="InterPro" id="IPR027383">
    <property type="entry name" value="Znf_put"/>
</dbReference>
<reference evidence="5 6" key="1">
    <citation type="submission" date="2014-07" db="EMBL/GenBank/DDBJ databases">
        <title>Genome Sequence of Rhodococcus opacus Strain R7, a Biodegrader of Mono- and Polycyclic Aromatic Hydrocarbons.</title>
        <authorList>
            <person name="Di Gennaro P."/>
            <person name="Zampolli J."/>
            <person name="Presti I."/>
            <person name="Cappelletti M."/>
            <person name="D'Ursi P."/>
            <person name="Orro A."/>
            <person name="Mezzelani A."/>
            <person name="Milanesi L."/>
        </authorList>
    </citation>
    <scope>NUCLEOTIDE SEQUENCE [LARGE SCALE GENOMIC DNA]</scope>
    <source>
        <strain evidence="5 6">R7</strain>
    </source>
</reference>
<keyword evidence="3" id="KW-1133">Transmembrane helix</keyword>
<evidence type="ECO:0000256" key="1">
    <source>
        <dbReference type="ARBA" id="ARBA00023015"/>
    </source>
</evidence>
<feature type="transmembrane region" description="Helical" evidence="3">
    <location>
        <begin position="102"/>
        <end position="123"/>
    </location>
</feature>
<keyword evidence="1" id="KW-0805">Transcription regulation</keyword>
<dbReference type="eggNOG" id="COG5662">
    <property type="taxonomic scope" value="Bacteria"/>
</dbReference>
<dbReference type="Proteomes" id="UP000028488">
    <property type="component" value="Chromosome"/>
</dbReference>
<evidence type="ECO:0000313" key="5">
    <source>
        <dbReference type="EMBL" id="AII09875.1"/>
    </source>
</evidence>
<dbReference type="EMBL" id="CP008947">
    <property type="protein sequence ID" value="AII09875.1"/>
    <property type="molecule type" value="Genomic_DNA"/>
</dbReference>
<organism evidence="5 6">
    <name type="scientific">Rhodococcus opacus</name>
    <name type="common">Nocardia opaca</name>
    <dbReference type="NCBI Taxonomy" id="37919"/>
    <lineage>
        <taxon>Bacteria</taxon>
        <taxon>Bacillati</taxon>
        <taxon>Actinomycetota</taxon>
        <taxon>Actinomycetes</taxon>
        <taxon>Mycobacteriales</taxon>
        <taxon>Nocardiaceae</taxon>
        <taxon>Rhodococcus</taxon>
    </lineage>
</organism>
<keyword evidence="2" id="KW-0804">Transcription</keyword>